<comment type="subunit">
    <text evidence="3">Heptamer of 7 subunits arranged in a ring. Interacts with the chaperonin GroEL.</text>
</comment>
<dbReference type="NCBIfam" id="NF001527">
    <property type="entry name" value="PRK00364.1-2"/>
    <property type="match status" value="1"/>
</dbReference>
<dbReference type="PRINTS" id="PR00297">
    <property type="entry name" value="CHAPERONIN10"/>
</dbReference>
<name>A0ABX7M9B1_9RHOO</name>
<dbReference type="SUPFAM" id="SSF50129">
    <property type="entry name" value="GroES-like"/>
    <property type="match status" value="1"/>
</dbReference>
<dbReference type="PROSITE" id="PS00681">
    <property type="entry name" value="CHAPERONINS_CPN10"/>
    <property type="match status" value="1"/>
</dbReference>
<keyword evidence="3" id="KW-0963">Cytoplasm</keyword>
<keyword evidence="2 3" id="KW-0143">Chaperone</keyword>
<dbReference type="SMART" id="SM00883">
    <property type="entry name" value="Cpn10"/>
    <property type="match status" value="1"/>
</dbReference>
<comment type="similarity">
    <text evidence="1 3 4">Belongs to the GroES chaperonin family.</text>
</comment>
<dbReference type="InterPro" id="IPR018369">
    <property type="entry name" value="Chaprnonin_Cpn10_CS"/>
</dbReference>
<comment type="function">
    <text evidence="3 4">Together with the chaperonin GroEL, plays an essential role in assisting protein folding. The GroEL-GroES system forms a nano-cage that allows encapsulation of the non-native substrate proteins and provides a physical environment optimized to promote and accelerate protein folding. GroES binds to the apical surface of the GroEL ring, thereby capping the opening of the GroEL channel.</text>
</comment>
<accession>A0ABX7M9B1</accession>
<evidence type="ECO:0000313" key="5">
    <source>
        <dbReference type="EMBL" id="QSI77254.1"/>
    </source>
</evidence>
<evidence type="ECO:0000256" key="3">
    <source>
        <dbReference type="HAMAP-Rule" id="MF_00580"/>
    </source>
</evidence>
<reference evidence="5 6" key="1">
    <citation type="submission" date="2021-02" db="EMBL/GenBank/DDBJ databases">
        <title>Niveibacterium changnyeongensis HC41.</title>
        <authorList>
            <person name="Kang M."/>
        </authorList>
    </citation>
    <scope>NUCLEOTIDE SEQUENCE [LARGE SCALE GENOMIC DNA]</scope>
    <source>
        <strain evidence="5 6">HC41</strain>
    </source>
</reference>
<dbReference type="RefSeq" id="WP_172201730.1">
    <property type="nucleotide sequence ID" value="NZ_CP071060.1"/>
</dbReference>
<organism evidence="5 6">
    <name type="scientific">Niveibacterium microcysteis</name>
    <dbReference type="NCBI Taxonomy" id="2811415"/>
    <lineage>
        <taxon>Bacteria</taxon>
        <taxon>Pseudomonadati</taxon>
        <taxon>Pseudomonadota</taxon>
        <taxon>Betaproteobacteria</taxon>
        <taxon>Rhodocyclales</taxon>
        <taxon>Rhodocyclaceae</taxon>
        <taxon>Niveibacterium</taxon>
    </lineage>
</organism>
<dbReference type="NCBIfam" id="NF001534">
    <property type="entry name" value="PRK00364.2-5"/>
    <property type="match status" value="1"/>
</dbReference>
<dbReference type="Pfam" id="PF00166">
    <property type="entry name" value="Cpn10"/>
    <property type="match status" value="1"/>
</dbReference>
<comment type="subcellular location">
    <subcellularLocation>
        <location evidence="3">Cytoplasm</location>
    </subcellularLocation>
</comment>
<dbReference type="PANTHER" id="PTHR10772">
    <property type="entry name" value="10 KDA HEAT SHOCK PROTEIN"/>
    <property type="match status" value="1"/>
</dbReference>
<proteinExistence type="inferred from homology"/>
<dbReference type="EMBL" id="CP071060">
    <property type="protein sequence ID" value="QSI77254.1"/>
    <property type="molecule type" value="Genomic_DNA"/>
</dbReference>
<dbReference type="CDD" id="cd00320">
    <property type="entry name" value="cpn10"/>
    <property type="match status" value="1"/>
</dbReference>
<protein>
    <recommendedName>
        <fullName evidence="3">Co-chaperonin GroES</fullName>
    </recommendedName>
    <alternativeName>
        <fullName evidence="3">10 kDa chaperonin</fullName>
    </alternativeName>
    <alternativeName>
        <fullName evidence="3">Chaperonin-10</fullName>
        <shortName evidence="3">Cpn10</shortName>
    </alternativeName>
</protein>
<dbReference type="PANTHER" id="PTHR10772:SF58">
    <property type="entry name" value="CO-CHAPERONIN GROES"/>
    <property type="match status" value="1"/>
</dbReference>
<gene>
    <name evidence="3 5" type="primary">groES</name>
    <name evidence="3" type="synonym">groS</name>
    <name evidence="5" type="ORF">JY500_00965</name>
</gene>
<dbReference type="Proteomes" id="UP000663570">
    <property type="component" value="Chromosome"/>
</dbReference>
<dbReference type="HAMAP" id="MF_00580">
    <property type="entry name" value="CH10"/>
    <property type="match status" value="1"/>
</dbReference>
<dbReference type="InterPro" id="IPR011032">
    <property type="entry name" value="GroES-like_sf"/>
</dbReference>
<sequence>MKLRPLNDRIIVKRIEASRTTASGIVIPDTASEKPVQGEVIAVGPGKTLDNGNLRVPAVKAGDRVLFSTYAGQTVKLDGEEYLVVREDEVLAIIEAAADLKKAA</sequence>
<evidence type="ECO:0000313" key="6">
    <source>
        <dbReference type="Proteomes" id="UP000663570"/>
    </source>
</evidence>
<dbReference type="Gene3D" id="2.30.33.40">
    <property type="entry name" value="GroES chaperonin"/>
    <property type="match status" value="1"/>
</dbReference>
<dbReference type="NCBIfam" id="NF001531">
    <property type="entry name" value="PRK00364.2-2"/>
    <property type="match status" value="1"/>
</dbReference>
<dbReference type="NCBIfam" id="NF001533">
    <property type="entry name" value="PRK00364.2-4"/>
    <property type="match status" value="1"/>
</dbReference>
<evidence type="ECO:0000256" key="4">
    <source>
        <dbReference type="RuleBase" id="RU000535"/>
    </source>
</evidence>
<evidence type="ECO:0000256" key="2">
    <source>
        <dbReference type="ARBA" id="ARBA00023186"/>
    </source>
</evidence>
<evidence type="ECO:0000256" key="1">
    <source>
        <dbReference type="ARBA" id="ARBA00006975"/>
    </source>
</evidence>
<dbReference type="InterPro" id="IPR020818">
    <property type="entry name" value="Chaperonin_GroES"/>
</dbReference>
<keyword evidence="6" id="KW-1185">Reference proteome</keyword>
<dbReference type="InterPro" id="IPR037124">
    <property type="entry name" value="Chaperonin_GroES_sf"/>
</dbReference>